<dbReference type="PANTHER" id="PTHR11552">
    <property type="entry name" value="GLUCOSE-METHANOL-CHOLINE GMC OXIDOREDUCTASE"/>
    <property type="match status" value="1"/>
</dbReference>
<evidence type="ECO:0000313" key="7">
    <source>
        <dbReference type="EMBL" id="QDV70980.1"/>
    </source>
</evidence>
<feature type="binding site" evidence="5">
    <location>
        <begin position="499"/>
        <end position="500"/>
    </location>
    <ligand>
        <name>FAD</name>
        <dbReference type="ChEBI" id="CHEBI:57692"/>
    </ligand>
</feature>
<dbReference type="GO" id="GO:0050660">
    <property type="term" value="F:flavin adenine dinucleotide binding"/>
    <property type="evidence" value="ECO:0007669"/>
    <property type="project" value="InterPro"/>
</dbReference>
<reference evidence="7 8" key="1">
    <citation type="submission" date="2019-02" db="EMBL/GenBank/DDBJ databases">
        <title>Deep-cultivation of Planctomycetes and their phenomic and genomic characterization uncovers novel biology.</title>
        <authorList>
            <person name="Wiegand S."/>
            <person name="Jogler M."/>
            <person name="Boedeker C."/>
            <person name="Pinto D."/>
            <person name="Vollmers J."/>
            <person name="Rivas-Marin E."/>
            <person name="Kohn T."/>
            <person name="Peeters S.H."/>
            <person name="Heuer A."/>
            <person name="Rast P."/>
            <person name="Oberbeckmann S."/>
            <person name="Bunk B."/>
            <person name="Jeske O."/>
            <person name="Meyerdierks A."/>
            <person name="Storesund J.E."/>
            <person name="Kallscheuer N."/>
            <person name="Luecker S."/>
            <person name="Lage O.M."/>
            <person name="Pohl T."/>
            <person name="Merkel B.J."/>
            <person name="Hornburger P."/>
            <person name="Mueller R.-W."/>
            <person name="Bruemmer F."/>
            <person name="Labrenz M."/>
            <person name="Spormann A.M."/>
            <person name="Op den Camp H."/>
            <person name="Overmann J."/>
            <person name="Amann R."/>
            <person name="Jetten M.S.M."/>
            <person name="Mascher T."/>
            <person name="Medema M.H."/>
            <person name="Devos D.P."/>
            <person name="Kaster A.-K."/>
            <person name="Ovreas L."/>
            <person name="Rohde M."/>
            <person name="Galperin M.Y."/>
            <person name="Jogler C."/>
        </authorList>
    </citation>
    <scope>NUCLEOTIDE SEQUENCE [LARGE SCALE GENOMIC DNA]</scope>
    <source>
        <strain evidence="7 8">Poly24</strain>
    </source>
</reference>
<evidence type="ECO:0000256" key="1">
    <source>
        <dbReference type="ARBA" id="ARBA00001974"/>
    </source>
</evidence>
<keyword evidence="3" id="KW-0285">Flavoprotein</keyword>
<feature type="domain" description="Glucose-methanol-choline oxidoreductase N-terminal" evidence="6">
    <location>
        <begin position="240"/>
        <end position="254"/>
    </location>
</feature>
<dbReference type="SUPFAM" id="SSF51905">
    <property type="entry name" value="FAD/NAD(P)-binding domain"/>
    <property type="match status" value="1"/>
</dbReference>
<dbReference type="InterPro" id="IPR012132">
    <property type="entry name" value="GMC_OxRdtase"/>
</dbReference>
<dbReference type="PROSITE" id="PS00624">
    <property type="entry name" value="GMC_OXRED_2"/>
    <property type="match status" value="1"/>
</dbReference>
<name>A0A518JZL2_9BACT</name>
<evidence type="ECO:0000256" key="4">
    <source>
        <dbReference type="ARBA" id="ARBA00022827"/>
    </source>
</evidence>
<dbReference type="KEGG" id="rcf:Poly24_47130"/>
<evidence type="ECO:0000256" key="3">
    <source>
        <dbReference type="ARBA" id="ARBA00022630"/>
    </source>
</evidence>
<dbReference type="Gene3D" id="3.50.50.60">
    <property type="entry name" value="FAD/NAD(P)-binding domain"/>
    <property type="match status" value="1"/>
</dbReference>
<dbReference type="InterPro" id="IPR007867">
    <property type="entry name" value="GMC_OxRtase_C"/>
</dbReference>
<accession>A0A518JZL2</accession>
<keyword evidence="7" id="KW-0560">Oxidoreductase</keyword>
<keyword evidence="8" id="KW-1185">Reference proteome</keyword>
<dbReference type="InterPro" id="IPR000172">
    <property type="entry name" value="GMC_OxRdtase_N"/>
</dbReference>
<dbReference type="PIRSF" id="PIRSF000137">
    <property type="entry name" value="Alcohol_oxidase"/>
    <property type="match status" value="1"/>
</dbReference>
<dbReference type="Pfam" id="PF00732">
    <property type="entry name" value="GMC_oxred_N"/>
    <property type="match status" value="1"/>
</dbReference>
<dbReference type="SUPFAM" id="SSF54373">
    <property type="entry name" value="FAD-linked reductases, C-terminal domain"/>
    <property type="match status" value="1"/>
</dbReference>
<dbReference type="Gene3D" id="3.30.560.10">
    <property type="entry name" value="Glucose Oxidase, domain 3"/>
    <property type="match status" value="1"/>
</dbReference>
<dbReference type="RefSeq" id="WP_145101075.1">
    <property type="nucleotide sequence ID" value="NZ_CP036348.1"/>
</dbReference>
<dbReference type="EMBL" id="CP036348">
    <property type="protein sequence ID" value="QDV70980.1"/>
    <property type="molecule type" value="Genomic_DNA"/>
</dbReference>
<dbReference type="OrthoDB" id="9785276at2"/>
<protein>
    <submittedName>
        <fullName evidence="7">Alcohol dehydrogenase [acceptor]</fullName>
        <ecNumber evidence="7">1.1.99.-</ecNumber>
    </submittedName>
</protein>
<sequence>MTSPASYDYIIIGAGSAGCVLAARLANDSTARILLLEAGREHRKQSAVERPAEYLNLQGTSVDWSYSTTKSAGLAGRTVICPRGRMLGGSSGINAMIYSEGMSEDLGAWQQIAGADWSLESIEASMSQVRRDLESKGSIEFPAEIAPACQAFLSAANSACARGEIIGRPEIYRRTTRRGVRQTAMQAFLGDNPPPNVTIRSDTVVQRIEIRNQRATGVVVGEGANAETIGAKRAVVLSAGAIASPQLLMLSGVGPRSQLAEHGITTLVDLPAVGQRLVDHLAFPVIFATKATAGFPSRWSMRDLARWDYLRRGPVGSNLAEVGGFFDLPADSALPADRWMRAIQFHVTPTHYLRYPAADAPPAFTLAVTGSQPLSRGTISLRSSSVNDPPNIDPGYLSAPEDLTVLAEGVAMARQIASQSPLADWVDQEILPGEKRSSTDQVERAIRRFSMTMYHPAGSCSMGADAHDSVVDPQFGVFGIDGLYVADASIFPTLPRANPQATVMMVGYRAADVIASRHA</sequence>
<dbReference type="AlphaFoldDB" id="A0A518JZL2"/>
<dbReference type="Pfam" id="PF05199">
    <property type="entry name" value="GMC_oxred_C"/>
    <property type="match status" value="1"/>
</dbReference>
<dbReference type="InterPro" id="IPR036188">
    <property type="entry name" value="FAD/NAD-bd_sf"/>
</dbReference>
<gene>
    <name evidence="7" type="primary">alkJ</name>
    <name evidence="7" type="ORF">Poly24_47130</name>
</gene>
<evidence type="ECO:0000313" key="8">
    <source>
        <dbReference type="Proteomes" id="UP000315082"/>
    </source>
</evidence>
<dbReference type="EC" id="1.1.99.-" evidence="7"/>
<comment type="similarity">
    <text evidence="2">Belongs to the GMC oxidoreductase family.</text>
</comment>
<dbReference type="Proteomes" id="UP000315082">
    <property type="component" value="Chromosome"/>
</dbReference>
<evidence type="ECO:0000256" key="2">
    <source>
        <dbReference type="ARBA" id="ARBA00010790"/>
    </source>
</evidence>
<feature type="binding site" evidence="5">
    <location>
        <position position="205"/>
    </location>
    <ligand>
        <name>FAD</name>
        <dbReference type="ChEBI" id="CHEBI:57692"/>
    </ligand>
</feature>
<evidence type="ECO:0000256" key="5">
    <source>
        <dbReference type="PIRSR" id="PIRSR000137-2"/>
    </source>
</evidence>
<evidence type="ECO:0000259" key="6">
    <source>
        <dbReference type="PROSITE" id="PS00624"/>
    </source>
</evidence>
<keyword evidence="4 5" id="KW-0274">FAD</keyword>
<comment type="cofactor">
    <cofactor evidence="1 5">
        <name>FAD</name>
        <dbReference type="ChEBI" id="CHEBI:57692"/>
    </cofactor>
</comment>
<proteinExistence type="inferred from homology"/>
<dbReference type="PANTHER" id="PTHR11552:SF147">
    <property type="entry name" value="CHOLINE DEHYDROGENASE, MITOCHONDRIAL"/>
    <property type="match status" value="1"/>
</dbReference>
<organism evidence="7 8">
    <name type="scientific">Rosistilla carotiformis</name>
    <dbReference type="NCBI Taxonomy" id="2528017"/>
    <lineage>
        <taxon>Bacteria</taxon>
        <taxon>Pseudomonadati</taxon>
        <taxon>Planctomycetota</taxon>
        <taxon>Planctomycetia</taxon>
        <taxon>Pirellulales</taxon>
        <taxon>Pirellulaceae</taxon>
        <taxon>Rosistilla</taxon>
    </lineage>
</organism>
<dbReference type="GO" id="GO:0016614">
    <property type="term" value="F:oxidoreductase activity, acting on CH-OH group of donors"/>
    <property type="evidence" value="ECO:0007669"/>
    <property type="project" value="InterPro"/>
</dbReference>